<sequence>MNEPSFLREPRDSAAPRRGPRFDVQPMLLDRLTVHRSPASNEPGGRHPLPHTALRTALRESILRDLGWLLNSVPPDVMDNLDAYPHVRSSAINFGMNALAGSCSPANVWTYIEGAIREAITQFEPRILADSIEVRCVGGSNAVRPGHMLLLEISGQLWAGDAPQAFVLRSQIDLENGRVTLHSPGIV</sequence>
<dbReference type="InterPro" id="IPR007048">
    <property type="entry name" value="IraD/Gp25-like"/>
</dbReference>
<evidence type="ECO:0000259" key="2">
    <source>
        <dbReference type="Pfam" id="PF04965"/>
    </source>
</evidence>
<feature type="region of interest" description="Disordered" evidence="1">
    <location>
        <begin position="1"/>
        <end position="22"/>
    </location>
</feature>
<dbReference type="AlphaFoldDB" id="A0A7Y9W493"/>
<dbReference type="EMBL" id="JACCAU010000001">
    <property type="protein sequence ID" value="NYH13979.1"/>
    <property type="molecule type" value="Genomic_DNA"/>
</dbReference>
<accession>A0A7Y9W493</accession>
<gene>
    <name evidence="3" type="ORF">GGD41_001207</name>
</gene>
<evidence type="ECO:0000256" key="1">
    <source>
        <dbReference type="SAM" id="MobiDB-lite"/>
    </source>
</evidence>
<evidence type="ECO:0000313" key="4">
    <source>
        <dbReference type="Proteomes" id="UP000572540"/>
    </source>
</evidence>
<dbReference type="RefSeq" id="WP_179708238.1">
    <property type="nucleotide sequence ID" value="NZ_JACCAU010000001.1"/>
</dbReference>
<dbReference type="InterPro" id="IPR017737">
    <property type="entry name" value="TssE1-like"/>
</dbReference>
<reference evidence="3 4" key="1">
    <citation type="submission" date="2020-07" db="EMBL/GenBank/DDBJ databases">
        <title>Exploring microbial biodiversity for novel pathways involved in the catabolism of aromatic compounds derived from lignin.</title>
        <authorList>
            <person name="Elkins J."/>
        </authorList>
    </citation>
    <scope>NUCLEOTIDE SEQUENCE [LARGE SCALE GENOMIC DNA]</scope>
    <source>
        <strain evidence="3 4">H2C3B</strain>
    </source>
</reference>
<name>A0A7Y9W493_9BURK</name>
<dbReference type="PANTHER" id="PTHR38595">
    <property type="entry name" value="CYTOPLASMIC PROTEIN-RELATED"/>
    <property type="match status" value="1"/>
</dbReference>
<proteinExistence type="predicted"/>
<feature type="domain" description="IraD/Gp25-like" evidence="2">
    <location>
        <begin position="57"/>
        <end position="159"/>
    </location>
</feature>
<dbReference type="PANTHER" id="PTHR38595:SF1">
    <property type="entry name" value="TYPE VI SECRETION SYSTEM COMPONENT TSSE1"/>
    <property type="match status" value="1"/>
</dbReference>
<dbReference type="NCBIfam" id="TIGR03357">
    <property type="entry name" value="VI_zyme"/>
    <property type="match status" value="1"/>
</dbReference>
<dbReference type="InterPro" id="IPR053176">
    <property type="entry name" value="T6SS_TssE1-like"/>
</dbReference>
<dbReference type="Pfam" id="PF04965">
    <property type="entry name" value="GPW_gp25"/>
    <property type="match status" value="1"/>
</dbReference>
<feature type="compositionally biased region" description="Basic and acidic residues" evidence="1">
    <location>
        <begin position="1"/>
        <end position="15"/>
    </location>
</feature>
<dbReference type="SUPFAM" id="SSF160719">
    <property type="entry name" value="gpW/gp25-like"/>
    <property type="match status" value="1"/>
</dbReference>
<evidence type="ECO:0000313" key="3">
    <source>
        <dbReference type="EMBL" id="NYH13979.1"/>
    </source>
</evidence>
<organism evidence="3 4">
    <name type="scientific">Paraburkholderia bryophila</name>
    <dbReference type="NCBI Taxonomy" id="420952"/>
    <lineage>
        <taxon>Bacteria</taxon>
        <taxon>Pseudomonadati</taxon>
        <taxon>Pseudomonadota</taxon>
        <taxon>Betaproteobacteria</taxon>
        <taxon>Burkholderiales</taxon>
        <taxon>Burkholderiaceae</taxon>
        <taxon>Paraburkholderia</taxon>
    </lineage>
</organism>
<protein>
    <submittedName>
        <fullName evidence="3">Type VI secretion system protein ImpF</fullName>
    </submittedName>
</protein>
<comment type="caution">
    <text evidence="3">The sequence shown here is derived from an EMBL/GenBank/DDBJ whole genome shotgun (WGS) entry which is preliminary data.</text>
</comment>
<dbReference type="Proteomes" id="UP000572540">
    <property type="component" value="Unassembled WGS sequence"/>
</dbReference>